<organism evidence="1 2">
    <name type="scientific">Oculimacula yallundae</name>
    <dbReference type="NCBI Taxonomy" id="86028"/>
    <lineage>
        <taxon>Eukaryota</taxon>
        <taxon>Fungi</taxon>
        <taxon>Dikarya</taxon>
        <taxon>Ascomycota</taxon>
        <taxon>Pezizomycotina</taxon>
        <taxon>Leotiomycetes</taxon>
        <taxon>Helotiales</taxon>
        <taxon>Ploettnerulaceae</taxon>
        <taxon>Oculimacula</taxon>
    </lineage>
</organism>
<keyword evidence="2" id="KW-1185">Reference proteome</keyword>
<comment type="caution">
    <text evidence="1">The sequence shown here is derived from an EMBL/GenBank/DDBJ whole genome shotgun (WGS) entry which is preliminary data.</text>
</comment>
<reference evidence="1 2" key="1">
    <citation type="journal article" date="2024" name="Commun. Biol.">
        <title>Comparative genomic analysis of thermophilic fungi reveals convergent evolutionary adaptations and gene losses.</title>
        <authorList>
            <person name="Steindorff A.S."/>
            <person name="Aguilar-Pontes M.V."/>
            <person name="Robinson A.J."/>
            <person name="Andreopoulos B."/>
            <person name="LaButti K."/>
            <person name="Kuo A."/>
            <person name="Mondo S."/>
            <person name="Riley R."/>
            <person name="Otillar R."/>
            <person name="Haridas S."/>
            <person name="Lipzen A."/>
            <person name="Grimwood J."/>
            <person name="Schmutz J."/>
            <person name="Clum A."/>
            <person name="Reid I.D."/>
            <person name="Moisan M.C."/>
            <person name="Butler G."/>
            <person name="Nguyen T.T.M."/>
            <person name="Dewar K."/>
            <person name="Conant G."/>
            <person name="Drula E."/>
            <person name="Henrissat B."/>
            <person name="Hansel C."/>
            <person name="Singer S."/>
            <person name="Hutchinson M.I."/>
            <person name="de Vries R.P."/>
            <person name="Natvig D.O."/>
            <person name="Powell A.J."/>
            <person name="Tsang A."/>
            <person name="Grigoriev I.V."/>
        </authorList>
    </citation>
    <scope>NUCLEOTIDE SEQUENCE [LARGE SCALE GENOMIC DNA]</scope>
    <source>
        <strain evidence="1 2">CBS 494.80</strain>
    </source>
</reference>
<evidence type="ECO:0000313" key="2">
    <source>
        <dbReference type="Proteomes" id="UP001595075"/>
    </source>
</evidence>
<protein>
    <submittedName>
        <fullName evidence="1">Uncharacterized protein</fullName>
    </submittedName>
</protein>
<dbReference type="EMBL" id="JAZHXI010000001">
    <property type="protein sequence ID" value="KAL2075319.1"/>
    <property type="molecule type" value="Genomic_DNA"/>
</dbReference>
<proteinExistence type="predicted"/>
<gene>
    <name evidence="1" type="ORF">VTL71DRAFT_262</name>
</gene>
<evidence type="ECO:0000313" key="1">
    <source>
        <dbReference type="EMBL" id="KAL2075319.1"/>
    </source>
</evidence>
<name>A0ABR4D1W2_9HELO</name>
<accession>A0ABR4D1W2</accession>
<sequence length="162" mass="17812">MAHDLTHMMLEVTGTIQHYVSRFAKRPPASLGLGTNPHFIICRASGRLLDPPYHGAKPIRKVWNCTPLGFGGVARFSFVMENQGPSQVVWVFSFRGKATRGNAIWTSFWSLGSIIILLGGPRSCSFRRCSEVHYLYGCRIIRGGAVSTAACIAASRTRIQTA</sequence>
<dbReference type="Proteomes" id="UP001595075">
    <property type="component" value="Unassembled WGS sequence"/>
</dbReference>